<keyword evidence="2" id="KW-1185">Reference proteome</keyword>
<evidence type="ECO:0000313" key="1">
    <source>
        <dbReference type="EMBL" id="QCK15713.1"/>
    </source>
</evidence>
<sequence length="145" mass="16690">MKKTASLLVIGFLFVSCSHKECCTIVDTEVLIMYLNDSGENLFEIEDGYTESNVRVYYNIDGSWKREYQGGGMVEYEDGTYLSVSPSLYILEDGYSETKIEFSNSEIDIMRTKISDGHNTYVTEVYYNGEFKWESGTFRSFEVVK</sequence>
<protein>
    <submittedName>
        <fullName evidence="1">Uncharacterized protein</fullName>
    </submittedName>
</protein>
<dbReference type="RefSeq" id="WP_137091310.1">
    <property type="nucleotide sequence ID" value="NZ_CP028923.1"/>
</dbReference>
<organism evidence="1 2">
    <name type="scientific">Mangrovivirga cuniculi</name>
    <dbReference type="NCBI Taxonomy" id="2715131"/>
    <lineage>
        <taxon>Bacteria</taxon>
        <taxon>Pseudomonadati</taxon>
        <taxon>Bacteroidota</taxon>
        <taxon>Cytophagia</taxon>
        <taxon>Cytophagales</taxon>
        <taxon>Mangrovivirgaceae</taxon>
        <taxon>Mangrovivirga</taxon>
    </lineage>
</organism>
<dbReference type="EMBL" id="CP028923">
    <property type="protein sequence ID" value="QCK15713.1"/>
    <property type="molecule type" value="Genomic_DNA"/>
</dbReference>
<accession>A0A4D7JLD8</accession>
<dbReference type="OrthoDB" id="1445731at2"/>
<reference evidence="1 2" key="1">
    <citation type="submission" date="2018-04" db="EMBL/GenBank/DDBJ databases">
        <title>Complete genome uncultured novel isolate.</title>
        <authorList>
            <person name="Merlino G."/>
        </authorList>
    </citation>
    <scope>NUCLEOTIDE SEQUENCE [LARGE SCALE GENOMIC DNA]</scope>
    <source>
        <strain evidence="2">R1DC9</strain>
    </source>
</reference>
<name>A0A4D7JLD8_9BACT</name>
<dbReference type="KEGG" id="fpf:DCC35_13650"/>
<evidence type="ECO:0000313" key="2">
    <source>
        <dbReference type="Proteomes" id="UP000298616"/>
    </source>
</evidence>
<dbReference type="Proteomes" id="UP000298616">
    <property type="component" value="Chromosome"/>
</dbReference>
<dbReference type="AlphaFoldDB" id="A0A4D7JLD8"/>
<dbReference type="PROSITE" id="PS51257">
    <property type="entry name" value="PROKAR_LIPOPROTEIN"/>
    <property type="match status" value="1"/>
</dbReference>
<proteinExistence type="predicted"/>
<gene>
    <name evidence="1" type="ORF">DCC35_13650</name>
</gene>